<name>A0AAV7Z3M6_9EUKA</name>
<gene>
    <name evidence="28" type="ORF">M0812_19709</name>
</gene>
<comment type="similarity">
    <text evidence="3">In the N-terminal section; belongs to the AlaDH/PNT family.</text>
</comment>
<feature type="region of interest" description="Disordered" evidence="24">
    <location>
        <begin position="480"/>
        <end position="510"/>
    </location>
</feature>
<dbReference type="EC" id="7.1.1.1" evidence="5"/>
<evidence type="ECO:0000256" key="9">
    <source>
        <dbReference type="ARBA" id="ARBA00022741"/>
    </source>
</evidence>
<dbReference type="Pfam" id="PF02233">
    <property type="entry name" value="PNTB"/>
    <property type="match status" value="1"/>
</dbReference>
<keyword evidence="12" id="KW-0809">Transit peptide</keyword>
<dbReference type="PANTHER" id="PTHR10160">
    <property type="entry name" value="NAD(P) TRANSHYDROGENASE"/>
    <property type="match status" value="1"/>
</dbReference>
<feature type="transmembrane region" description="Helical" evidence="25">
    <location>
        <begin position="223"/>
        <end position="241"/>
    </location>
</feature>
<dbReference type="InterPro" id="IPR007886">
    <property type="entry name" value="AlaDH/PNT_N"/>
</dbReference>
<evidence type="ECO:0000256" key="12">
    <source>
        <dbReference type="ARBA" id="ARBA00022946"/>
    </source>
</evidence>
<dbReference type="NCBIfam" id="NF006942">
    <property type="entry name" value="PRK09424.1"/>
    <property type="match status" value="1"/>
</dbReference>
<dbReference type="PANTHER" id="PTHR10160:SF19">
    <property type="entry name" value="PROTON-TRANSLOCATING NAD(P)(+) TRANSHYDROGENASE"/>
    <property type="match status" value="1"/>
</dbReference>
<feature type="transmembrane region" description="Helical" evidence="25">
    <location>
        <begin position="195"/>
        <end position="216"/>
    </location>
</feature>
<evidence type="ECO:0000256" key="1">
    <source>
        <dbReference type="ARBA" id="ARBA00004292"/>
    </source>
</evidence>
<comment type="function">
    <text evidence="20">The transhydrogenation between NADH and NADP is coupled to respiration and ATP hydrolysis and functions as a proton pump across the membrane. May play a role in reactive oxygen species (ROS) detoxification in the adrenal gland.</text>
</comment>
<dbReference type="InterPro" id="IPR024605">
    <property type="entry name" value="NADP_transhyd_a_C"/>
</dbReference>
<dbReference type="GO" id="GO:0005886">
    <property type="term" value="C:plasma membrane"/>
    <property type="evidence" value="ECO:0007669"/>
    <property type="project" value="UniProtKB-SubCell"/>
</dbReference>
<evidence type="ECO:0000256" key="8">
    <source>
        <dbReference type="ARBA" id="ARBA00022692"/>
    </source>
</evidence>
<feature type="transmembrane region" description="Helical" evidence="25">
    <location>
        <begin position="972"/>
        <end position="991"/>
    </location>
</feature>
<evidence type="ECO:0000256" key="5">
    <source>
        <dbReference type="ARBA" id="ARBA00012943"/>
    </source>
</evidence>
<dbReference type="Pfam" id="PF12769">
    <property type="entry name" value="PNTB_4TM"/>
    <property type="match status" value="1"/>
</dbReference>
<dbReference type="Pfam" id="PF05222">
    <property type="entry name" value="AlaDh_PNT_N"/>
    <property type="match status" value="1"/>
</dbReference>
<evidence type="ECO:0000256" key="16">
    <source>
        <dbReference type="ARBA" id="ARBA00023027"/>
    </source>
</evidence>
<comment type="catalytic activity">
    <reaction evidence="19">
        <text>NAD(+) + NADPH + H(+)(in) = NADH + NADP(+) + H(+)(out)</text>
        <dbReference type="Rhea" id="RHEA:47992"/>
        <dbReference type="ChEBI" id="CHEBI:15378"/>
        <dbReference type="ChEBI" id="CHEBI:57540"/>
        <dbReference type="ChEBI" id="CHEBI:57783"/>
        <dbReference type="ChEBI" id="CHEBI:57945"/>
        <dbReference type="ChEBI" id="CHEBI:58349"/>
        <dbReference type="EC" id="7.1.1.1"/>
    </reaction>
</comment>
<evidence type="ECO:0000256" key="4">
    <source>
        <dbReference type="ARBA" id="ARBA00011738"/>
    </source>
</evidence>
<dbReference type="Gene3D" id="3.40.50.1220">
    <property type="entry name" value="TPP-binding domain"/>
    <property type="match status" value="1"/>
</dbReference>
<dbReference type="EMBL" id="JANTQA010000040">
    <property type="protein sequence ID" value="KAJ3435521.1"/>
    <property type="molecule type" value="Genomic_DNA"/>
</dbReference>
<feature type="transmembrane region" description="Helical" evidence="25">
    <location>
        <begin position="125"/>
        <end position="150"/>
    </location>
</feature>
<evidence type="ECO:0000256" key="14">
    <source>
        <dbReference type="ARBA" id="ARBA00022989"/>
    </source>
</evidence>
<evidence type="ECO:0000256" key="19">
    <source>
        <dbReference type="ARBA" id="ARBA00048202"/>
    </source>
</evidence>
<dbReference type="CDD" id="cd05304">
    <property type="entry name" value="Rubrum_tdh"/>
    <property type="match status" value="1"/>
</dbReference>
<keyword evidence="8 25" id="KW-0812">Transmembrane</keyword>
<evidence type="ECO:0000256" key="18">
    <source>
        <dbReference type="ARBA" id="ARBA00023136"/>
    </source>
</evidence>
<keyword evidence="18 25" id="KW-0472">Membrane</keyword>
<dbReference type="InterPro" id="IPR034300">
    <property type="entry name" value="PNTB-like"/>
</dbReference>
<dbReference type="InterPro" id="IPR026255">
    <property type="entry name" value="NADP_transhyd_a"/>
</dbReference>
<dbReference type="InterPro" id="IPR007698">
    <property type="entry name" value="AlaDH/PNT_NAD(H)-bd"/>
</dbReference>
<dbReference type="AlphaFoldDB" id="A0AAV7Z3M6"/>
<comment type="subunit">
    <text evidence="4">Homodimer.</text>
</comment>
<keyword evidence="10" id="KW-0999">Mitochondrion inner membrane</keyword>
<dbReference type="SMART" id="SM01002">
    <property type="entry name" value="AlaDh_PNT_C"/>
    <property type="match status" value="1"/>
</dbReference>
<dbReference type="InterPro" id="IPR036291">
    <property type="entry name" value="NAD(P)-bd_dom_sf"/>
</dbReference>
<keyword evidence="17" id="KW-0496">Mitochondrion</keyword>
<keyword evidence="6" id="KW-1003">Cell membrane</keyword>
<keyword evidence="11" id="KW-0521">NADP</keyword>
<dbReference type="GO" id="GO:0006740">
    <property type="term" value="P:NADPH regeneration"/>
    <property type="evidence" value="ECO:0007669"/>
    <property type="project" value="TreeGrafter"/>
</dbReference>
<dbReference type="Pfam" id="PF01262">
    <property type="entry name" value="AlaDh_PNT_C"/>
    <property type="match status" value="1"/>
</dbReference>
<feature type="transmembrane region" description="Helical" evidence="25">
    <location>
        <begin position="998"/>
        <end position="1017"/>
    </location>
</feature>
<keyword evidence="14 25" id="KW-1133">Transmembrane helix</keyword>
<proteinExistence type="inferred from homology"/>
<reference evidence="28" key="1">
    <citation type="submission" date="2022-08" db="EMBL/GenBank/DDBJ databases">
        <title>Novel sulphate-reducing endosymbionts in the free-living metamonad Anaeramoeba.</title>
        <authorList>
            <person name="Jerlstrom-Hultqvist J."/>
            <person name="Cepicka I."/>
            <person name="Gallot-Lavallee L."/>
            <person name="Salas-Leiva D."/>
            <person name="Curtis B.A."/>
            <person name="Zahonova K."/>
            <person name="Pipaliya S."/>
            <person name="Dacks J."/>
            <person name="Roger A.J."/>
        </authorList>
    </citation>
    <scope>NUCLEOTIDE SEQUENCE</scope>
    <source>
        <strain evidence="28">Busselton2</strain>
    </source>
</reference>
<evidence type="ECO:0000256" key="15">
    <source>
        <dbReference type="ARBA" id="ARBA00022990"/>
    </source>
</evidence>
<feature type="transmembrane region" description="Helical" evidence="25">
    <location>
        <begin position="92"/>
        <end position="110"/>
    </location>
</feature>
<evidence type="ECO:0000256" key="3">
    <source>
        <dbReference type="ARBA" id="ARBA00005624"/>
    </source>
</evidence>
<dbReference type="GO" id="GO:0008750">
    <property type="term" value="F:proton-translocating NAD(P)+ transhydrogenase activity"/>
    <property type="evidence" value="ECO:0007669"/>
    <property type="project" value="UniProtKB-EC"/>
</dbReference>
<feature type="transmembrane region" description="Helical" evidence="25">
    <location>
        <begin position="6"/>
        <end position="24"/>
    </location>
</feature>
<evidence type="ECO:0000256" key="20">
    <source>
        <dbReference type="ARBA" id="ARBA00054910"/>
    </source>
</evidence>
<dbReference type="SUPFAM" id="SSF51735">
    <property type="entry name" value="NAD(P)-binding Rossmann-fold domains"/>
    <property type="match status" value="1"/>
</dbReference>
<evidence type="ECO:0000256" key="2">
    <source>
        <dbReference type="ARBA" id="ARBA00004429"/>
    </source>
</evidence>
<organism evidence="28 29">
    <name type="scientific">Anaeramoeba flamelloides</name>
    <dbReference type="NCBI Taxonomy" id="1746091"/>
    <lineage>
        <taxon>Eukaryota</taxon>
        <taxon>Metamonada</taxon>
        <taxon>Anaeramoebidae</taxon>
        <taxon>Anaeramoeba</taxon>
    </lineage>
</organism>
<protein>
    <recommendedName>
        <fullName evidence="22">NAD(P) transhydrogenase, mitochondrial</fullName>
        <ecNumber evidence="5">7.1.1.1</ecNumber>
    </recommendedName>
    <alternativeName>
        <fullName evidence="23">Nicotinamide nucleotide transhydrogenase</fullName>
    </alternativeName>
</protein>
<evidence type="ECO:0000256" key="7">
    <source>
        <dbReference type="ARBA" id="ARBA00022519"/>
    </source>
</evidence>
<comment type="caution">
    <text evidence="28">The sequence shown here is derived from an EMBL/GenBank/DDBJ whole genome shotgun (WGS) entry which is preliminary data.</text>
</comment>
<dbReference type="NCBIfam" id="TIGR00561">
    <property type="entry name" value="pntA"/>
    <property type="match status" value="1"/>
</dbReference>
<keyword evidence="13" id="KW-1278">Translocase</keyword>
<feature type="transmembrane region" description="Helical" evidence="25">
    <location>
        <begin position="948"/>
        <end position="966"/>
    </location>
</feature>
<dbReference type="FunFam" id="3.40.50.1220:FF:000002">
    <property type="entry name" value="NAD(P) transhydrogenase subunit beta"/>
    <property type="match status" value="1"/>
</dbReference>
<comment type="subcellular location">
    <subcellularLocation>
        <location evidence="2">Cell inner membrane</location>
        <topology evidence="2">Multi-pass membrane protein</topology>
    </subcellularLocation>
    <subcellularLocation>
        <location evidence="1">Mitochondrion inner membrane</location>
        <topology evidence="1">Multi-pass membrane protein</topology>
        <orientation evidence="1">Matrix side</orientation>
    </subcellularLocation>
</comment>
<evidence type="ECO:0000256" key="6">
    <source>
        <dbReference type="ARBA" id="ARBA00022475"/>
    </source>
</evidence>
<evidence type="ECO:0000256" key="25">
    <source>
        <dbReference type="SAM" id="Phobius"/>
    </source>
</evidence>
<evidence type="ECO:0000256" key="21">
    <source>
        <dbReference type="ARBA" id="ARBA00061558"/>
    </source>
</evidence>
<dbReference type="GO" id="GO:0005743">
    <property type="term" value="C:mitochondrial inner membrane"/>
    <property type="evidence" value="ECO:0007669"/>
    <property type="project" value="UniProtKB-SubCell"/>
</dbReference>
<dbReference type="SUPFAM" id="SSF52283">
    <property type="entry name" value="Formate/glycerate dehydrogenase catalytic domain-like"/>
    <property type="match status" value="1"/>
</dbReference>
<evidence type="ECO:0000256" key="17">
    <source>
        <dbReference type="ARBA" id="ARBA00023128"/>
    </source>
</evidence>
<dbReference type="GO" id="GO:0050661">
    <property type="term" value="F:NADP binding"/>
    <property type="evidence" value="ECO:0007669"/>
    <property type="project" value="TreeGrafter"/>
</dbReference>
<dbReference type="SMART" id="SM01003">
    <property type="entry name" value="AlaDh_PNT_N"/>
    <property type="match status" value="1"/>
</dbReference>
<evidence type="ECO:0000256" key="23">
    <source>
        <dbReference type="ARBA" id="ARBA00079255"/>
    </source>
</evidence>
<dbReference type="Proteomes" id="UP001146793">
    <property type="component" value="Unassembled WGS sequence"/>
</dbReference>
<feature type="transmembrane region" description="Helical" evidence="25">
    <location>
        <begin position="59"/>
        <end position="80"/>
    </location>
</feature>
<keyword evidence="9" id="KW-0547">Nucleotide-binding</keyword>
<evidence type="ECO:0000259" key="27">
    <source>
        <dbReference type="SMART" id="SM01003"/>
    </source>
</evidence>
<evidence type="ECO:0000256" key="11">
    <source>
        <dbReference type="ARBA" id="ARBA00022857"/>
    </source>
</evidence>
<sequence>MSNIQNTVETVNILAAVFFIYSIYGLSTQKTARKGNFFGIVGMTISIIMLAISDSVSSWGYLILIIAMIPGLIIGSWMAIVVQMTGMPQMVGLLNAFGGLAAALASFATYLDPVGNANYTTKEVFILKIFLILGISIGVITFFGSVIACLKLMGKPKFMRKILALPGRHLINGFLVLLIIGFAIPTLVYDLVDGLVFLVVITIVSVFLGIHFVAAIGGADMPVVISMLNSLSGWAGVMTGFSIGNDLLITTGSLVGSSGAILSYIMCKAMNRSFVNVFKGGKIAKKKKKTDGDEPEKIMEYVETFTDELAEALVNSQTVMIVPGYGMALGQAQHAVADLTSMLRKAKKKVTFGIHPVAGRLPGHMNVLLAEANVPYDIVLEMDEVNPDMSETDLVIVIGANDTVNSSAIEDPESVIAGMPVIEVWKAKRVVVLKRGKGRGYTGIINPTFYKENTRVLFGNAKDSLEELNGVLRPIFKKDTDNIGEGSDEEDGLLKNQDNIDQSESTEEEIEEIPETFKKVGCVKEIHEGETLVAITPQTARKLLKSGYEVFIEAGCGENSMFSDDQYKNIQGLTILEDAEQVWKEVDIMLKYHAPEFNELTGEHEVDLAHEGQIIASFVWPAQNEDLLKKMSDAGVTSLAMDCVPRISRSQKLDARSSMAKVGGYRAVIEAASHFERFFLGEVTAAGKYPPAKVLIIGAGVAGLAAIGCAKNLGAVVRAFDTRPVVKEQVESLGAEFLEVKFEEDGTGQGGYAKTMSKEFIAAEMDLFNEQCKEVDIIITTAMIPGRPAPKLILEYMFDNLKEGSVVVDMAAGTGGNVEVTQKGKIIKHKGVTVLGLTDLSSRMGSQSSQMYGTNLWYLMDEVINMKLAPKEVEKPKRTAEYFDLDFDNEVIDAMCVVHDGKIRWPDCRPKFVPPKPQPEVKEIVEKKKEAVKEAKEPSFAAMIVKQIFFWVLMIAVAVLIGLFAPNSFIPHLSVFAMASVIGWTIIWNVVPALHTPLMSVTNAISGIVILGGMTLISNENWNTATTYIAAAAIFVATINIAGGFLVTQKMLRMFKKD</sequence>
<evidence type="ECO:0000313" key="28">
    <source>
        <dbReference type="EMBL" id="KAJ3435521.1"/>
    </source>
</evidence>
<feature type="transmembrane region" description="Helical" evidence="25">
    <location>
        <begin position="1029"/>
        <end position="1048"/>
    </location>
</feature>
<evidence type="ECO:0000313" key="29">
    <source>
        <dbReference type="Proteomes" id="UP001146793"/>
    </source>
</evidence>
<dbReference type="FunFam" id="3.40.50.720:FF:000028">
    <property type="entry name" value="NAD(P) transhydrogenase subunit alpha"/>
    <property type="match status" value="1"/>
</dbReference>
<evidence type="ECO:0000256" key="24">
    <source>
        <dbReference type="SAM" id="MobiDB-lite"/>
    </source>
</evidence>
<feature type="transmembrane region" description="Helical" evidence="25">
    <location>
        <begin position="170"/>
        <end position="189"/>
    </location>
</feature>
<evidence type="ECO:0000259" key="26">
    <source>
        <dbReference type="SMART" id="SM01002"/>
    </source>
</evidence>
<keyword evidence="15" id="KW-0007">Acetylation</keyword>
<accession>A0AAV7Z3M6</accession>
<feature type="domain" description="Alanine dehydrogenase/pyridine nucleotide transhydrogenase N-terminal" evidence="27">
    <location>
        <begin position="521"/>
        <end position="663"/>
    </location>
</feature>
<comment type="similarity">
    <text evidence="21">In the C-terminal section; belongs to the PNT beta subunit family.</text>
</comment>
<keyword evidence="16" id="KW-0520">NAD</keyword>
<evidence type="ECO:0000256" key="10">
    <source>
        <dbReference type="ARBA" id="ARBA00022792"/>
    </source>
</evidence>
<dbReference type="Gene3D" id="3.40.50.720">
    <property type="entry name" value="NAD(P)-binding Rossmann-like Domain"/>
    <property type="match status" value="2"/>
</dbReference>
<feature type="transmembrane region" description="Helical" evidence="25">
    <location>
        <begin position="36"/>
        <end position="53"/>
    </location>
</feature>
<keyword evidence="7" id="KW-0997">Cell inner membrane</keyword>
<feature type="domain" description="Alanine dehydrogenase/pyridine nucleotide transhydrogenase NAD(H)-binding" evidence="26">
    <location>
        <begin position="672"/>
        <end position="836"/>
    </location>
</feature>
<evidence type="ECO:0000256" key="22">
    <source>
        <dbReference type="ARBA" id="ARBA00074145"/>
    </source>
</evidence>
<dbReference type="InterPro" id="IPR029035">
    <property type="entry name" value="DHS-like_NAD/FAD-binding_dom"/>
</dbReference>
<evidence type="ECO:0000256" key="13">
    <source>
        <dbReference type="ARBA" id="ARBA00022967"/>
    </source>
</evidence>
<dbReference type="SUPFAM" id="SSF52467">
    <property type="entry name" value="DHS-like NAD/FAD-binding domain"/>
    <property type="match status" value="1"/>
</dbReference>